<gene>
    <name evidence="1" type="ORF">HNR30_006084</name>
</gene>
<dbReference type="EMBL" id="JACDUR010000006">
    <property type="protein sequence ID" value="MBA2894712.1"/>
    <property type="molecule type" value="Genomic_DNA"/>
</dbReference>
<dbReference type="Gene3D" id="3.40.190.10">
    <property type="entry name" value="Periplasmic binding protein-like II"/>
    <property type="match status" value="4"/>
</dbReference>
<dbReference type="SUPFAM" id="SSF53850">
    <property type="entry name" value="Periplasmic binding protein-like II"/>
    <property type="match status" value="1"/>
</dbReference>
<dbReference type="RefSeq" id="WP_181613451.1">
    <property type="nucleotide sequence ID" value="NZ_BAABAM010000004.1"/>
</dbReference>
<dbReference type="InterPro" id="IPR006059">
    <property type="entry name" value="SBP"/>
</dbReference>
<organism evidence="1 2">
    <name type="scientific">Nonomuraea soli</name>
    <dbReference type="NCBI Taxonomy" id="1032476"/>
    <lineage>
        <taxon>Bacteria</taxon>
        <taxon>Bacillati</taxon>
        <taxon>Actinomycetota</taxon>
        <taxon>Actinomycetes</taxon>
        <taxon>Streptosporangiales</taxon>
        <taxon>Streptosporangiaceae</taxon>
        <taxon>Nonomuraea</taxon>
    </lineage>
</organism>
<dbReference type="Proteomes" id="UP000530928">
    <property type="component" value="Unassembled WGS sequence"/>
</dbReference>
<dbReference type="AlphaFoldDB" id="A0A7W0HT88"/>
<keyword evidence="2" id="KW-1185">Reference proteome</keyword>
<sequence>MSRTRMTIAALVAGLLAGWVWFYQPLPFQREPLAGAVTGAPTQVSAAPVPAPNAGACTPRAGLTVATGDDISRGSHRRDVIADWSADRKISATMLEVSGSTDVRRAQLAAAAQAGSCEYDILVLDVAHVAEFAEFGYIKPIDLADDSRFLPGPLEAGRYDGRQYGVPFAADAPLEFARKDVDTTGWALQLDDAEAGTINMLELADVLDGDRVALDSAGWQALRDYQRTAGREPVLAESLSYDEDSSLKAFRDGRTHLGNQVTHMRNWPIAFHRLAADPLMRRQDGTLAFQIRAPRRGVLGGSVLAVSAHVGPERERQALQLIEDLTRHDVQLRLFACGGYAPVLSSVYAVYAAGHGPDCAALLQLPRPTAASEVVEIGPAELKDLAAQIKTSVDRSVMRPRTAYYSQFSQAFRSCATGVMNRRVSEQVFLDAADSLTQALSGRTVKDPPC</sequence>
<dbReference type="Pfam" id="PF13416">
    <property type="entry name" value="SBP_bac_8"/>
    <property type="match status" value="1"/>
</dbReference>
<evidence type="ECO:0000313" key="2">
    <source>
        <dbReference type="Proteomes" id="UP000530928"/>
    </source>
</evidence>
<evidence type="ECO:0000313" key="1">
    <source>
        <dbReference type="EMBL" id="MBA2894712.1"/>
    </source>
</evidence>
<keyword evidence="1" id="KW-0813">Transport</keyword>
<comment type="caution">
    <text evidence="1">The sequence shown here is derived from an EMBL/GenBank/DDBJ whole genome shotgun (WGS) entry which is preliminary data.</text>
</comment>
<proteinExistence type="predicted"/>
<keyword evidence="1" id="KW-0762">Sugar transport</keyword>
<name>A0A7W0HT88_9ACTN</name>
<reference evidence="1 2" key="1">
    <citation type="submission" date="2020-07" db="EMBL/GenBank/DDBJ databases">
        <title>Genomic Encyclopedia of Type Strains, Phase IV (KMG-IV): sequencing the most valuable type-strain genomes for metagenomic binning, comparative biology and taxonomic classification.</title>
        <authorList>
            <person name="Goeker M."/>
        </authorList>
    </citation>
    <scope>NUCLEOTIDE SEQUENCE [LARGE SCALE GENOMIC DNA]</scope>
    <source>
        <strain evidence="1 2">DSM 45533</strain>
    </source>
</reference>
<accession>A0A7W0HT88</accession>
<protein>
    <submittedName>
        <fullName evidence="1">Multiple sugar transport system substrate-binding protein</fullName>
    </submittedName>
</protein>